<proteinExistence type="predicted"/>
<dbReference type="EMBL" id="JASSPP010000002">
    <property type="protein sequence ID" value="MDK9580353.1"/>
    <property type="molecule type" value="Genomic_DNA"/>
</dbReference>
<dbReference type="PROSITE" id="PS51094">
    <property type="entry name" value="PTS_EIIA_TYPE_2"/>
    <property type="match status" value="1"/>
</dbReference>
<dbReference type="PANTHER" id="PTHR47738">
    <property type="entry name" value="PTS SYSTEM FRUCTOSE-LIKE EIIA COMPONENT-RELATED"/>
    <property type="match status" value="1"/>
</dbReference>
<evidence type="ECO:0000313" key="3">
    <source>
        <dbReference type="Proteomes" id="UP001225134"/>
    </source>
</evidence>
<accession>A0ABT7HIN8</accession>
<keyword evidence="3" id="KW-1185">Reference proteome</keyword>
<dbReference type="PANTHER" id="PTHR47738:SF2">
    <property type="entry name" value="PTS SYSTEM FRUCTOSE-LIKE EIIA COMPONENT"/>
    <property type="match status" value="1"/>
</dbReference>
<organism evidence="2 3">
    <name type="scientific">Sneathia sanguinegens</name>
    <dbReference type="NCBI Taxonomy" id="40543"/>
    <lineage>
        <taxon>Bacteria</taxon>
        <taxon>Fusobacteriati</taxon>
        <taxon>Fusobacteriota</taxon>
        <taxon>Fusobacteriia</taxon>
        <taxon>Fusobacteriales</taxon>
        <taxon>Leptotrichiaceae</taxon>
        <taxon>Sneathia</taxon>
    </lineage>
</organism>
<dbReference type="Pfam" id="PF00359">
    <property type="entry name" value="PTS_EIIA_2"/>
    <property type="match status" value="1"/>
</dbReference>
<dbReference type="InterPro" id="IPR002178">
    <property type="entry name" value="PTS_EIIA_type-2_dom"/>
</dbReference>
<feature type="domain" description="PTS EIIA type-2" evidence="1">
    <location>
        <begin position="5"/>
        <end position="147"/>
    </location>
</feature>
<evidence type="ECO:0000259" key="1">
    <source>
        <dbReference type="PROSITE" id="PS51094"/>
    </source>
</evidence>
<name>A0ABT7HIN8_9FUSO</name>
<protein>
    <submittedName>
        <fullName evidence="2">PTS sugar transporter subunit IIA</fullName>
    </submittedName>
</protein>
<evidence type="ECO:0000313" key="2">
    <source>
        <dbReference type="EMBL" id="MDK9580353.1"/>
    </source>
</evidence>
<dbReference type="Gene3D" id="3.40.930.10">
    <property type="entry name" value="Mannitol-specific EII, Chain A"/>
    <property type="match status" value="1"/>
</dbReference>
<comment type="caution">
    <text evidence="2">The sequence shown here is derived from an EMBL/GenBank/DDBJ whole genome shotgun (WGS) entry which is preliminary data.</text>
</comment>
<dbReference type="Proteomes" id="UP001225134">
    <property type="component" value="Unassembled WGS sequence"/>
</dbReference>
<dbReference type="SUPFAM" id="SSF55804">
    <property type="entry name" value="Phoshotransferase/anion transport protein"/>
    <property type="match status" value="1"/>
</dbReference>
<dbReference type="RefSeq" id="WP_066728030.1">
    <property type="nucleotide sequence ID" value="NZ_CAMPUK010000004.1"/>
</dbReference>
<reference evidence="2 3" key="1">
    <citation type="submission" date="2023-06" db="EMBL/GenBank/DDBJ databases">
        <title>Antibody response to the Sneathia vaginalis cytopathogenic toxin A during pregnancy.</title>
        <authorList>
            <person name="Mccoy Z.T."/>
            <person name="Serrano M.G."/>
            <person name="Spaine K."/>
            <person name="Edwards D.J."/>
            <person name="Buck G.A."/>
            <person name="Jefferson K."/>
        </authorList>
    </citation>
    <scope>NUCLEOTIDE SEQUENCE [LARGE SCALE GENOMIC DNA]</scope>
    <source>
        <strain evidence="2 3">CCUG 42621</strain>
    </source>
</reference>
<dbReference type="CDD" id="cd00211">
    <property type="entry name" value="PTS_IIA_fru"/>
    <property type="match status" value="1"/>
</dbReference>
<gene>
    <name evidence="2" type="ORF">QQA45_02305</name>
</gene>
<sequence length="150" mass="16841">MKLSEYLHTENIKLELTANNKEEALRELAGLLKDKVNDFEGFVSAILARESAGSTAMEYGLCIPHVRTKYVNEFAIAVGTKKEGIDCDSLDKKKSTVFFLIASNDETKLLHLDALVKISRLLKSDVETDLLCNTKSKEGFIELIKKMEEK</sequence>
<dbReference type="InterPro" id="IPR051541">
    <property type="entry name" value="PTS_SugarTrans_NitroReg"/>
</dbReference>
<keyword evidence="2" id="KW-0813">Transport</keyword>
<keyword evidence="2" id="KW-0762">Sugar transport</keyword>
<dbReference type="InterPro" id="IPR016152">
    <property type="entry name" value="PTrfase/Anion_transptr"/>
</dbReference>